<dbReference type="SMART" id="SM00906">
    <property type="entry name" value="Fungal_trans"/>
    <property type="match status" value="1"/>
</dbReference>
<dbReference type="CDD" id="cd00067">
    <property type="entry name" value="GAL4"/>
    <property type="match status" value="1"/>
</dbReference>
<feature type="compositionally biased region" description="Polar residues" evidence="7">
    <location>
        <begin position="253"/>
        <end position="264"/>
    </location>
</feature>
<dbReference type="InterPro" id="IPR036864">
    <property type="entry name" value="Zn2-C6_fun-type_DNA-bd_sf"/>
</dbReference>
<sequence>MATTPSAAAAAASAPKIGIGKSASTEAKVTTKENVVGPQNHRGLGVGGGACSGPPGVMVFDGFQQRSVKRPRPVKSCLACRSKKLKCDRSVPCSQCQKGHRVCRYASDNHAGNISDSSDGEPTSAGERPAQKRLALGSRAAPSPMPATPLVKSLPVDEVAPANGGFRAPSTSSSTPHEACQAGFEDISSRLDRLEQLILASKNDVSASTPKSLPMGFKGNNVSTSNYNDNYLQTLTTPTPATTSNATRDIHSRGSQMNSIDTSNSLIPTLPTTIRNLTVKGNLSIRTRFFGQNSTRVLLNLFDEAQDFMYKADKRESAGELFQHLNRVYSMLQEEQRRLLSPITVFVDSVLPVYKRMADILPKSKAVCDRLLDAYVSTSEGLYRVVHVPSFRAEYKAYWEGQRCSEGFLPQLLCMLSIGSRFETESRGLGHDRSEGVHVPTACALVRAWLDGLRGKQLVDIGTLLAELLLLHAQRMIAPRYQDSWTQLGAIIRMAMTMGLHRDPSEFPQIRPFAAEFRRKLWYSIMDMDLHLSLGCNLPCGVRDGEYTCQPPLNLDDDDLRADMTALPPPKPIDVRTDGQLQAYAASTLPIRMRATTLVSRLDTIRDYGEVLEVGTMLERILDDINCVFPRNQNQGLNPSGKYKEWRMRCLLDMHVRRPLLALYRPFALSSGGGVFNDNCPPQITSTYLKSSMVLLTYLDELDARSPAYIDVSHMYYVILKHDIIQAAFSVCYYIRNSYQESSISRGDTPATGGGYATSPASADGGDYLATPGGRYYHGNKPIWSGQRMTRVVEKTLEDLIMMIRDSTSDLKDIVALSAVIKSVQPGGTTEERLERMTFGIRRILDACMSTISSIPGSAKGHHGPDGLIVGSSSLFGKPPPATVDQKPYVLPQASALPPPALHLFGGIGQLATAARGLSRALSNTWMVAP</sequence>
<evidence type="ECO:0000256" key="3">
    <source>
        <dbReference type="ARBA" id="ARBA00023015"/>
    </source>
</evidence>
<name>L7JFD5_PYRO1</name>
<keyword evidence="2" id="KW-0862">Zinc</keyword>
<evidence type="ECO:0000256" key="5">
    <source>
        <dbReference type="ARBA" id="ARBA00023163"/>
    </source>
</evidence>
<feature type="compositionally biased region" description="Polar residues" evidence="7">
    <location>
        <begin position="110"/>
        <end position="121"/>
    </location>
</feature>
<feature type="region of interest" description="Disordered" evidence="7">
    <location>
        <begin position="108"/>
        <end position="130"/>
    </location>
</feature>
<evidence type="ECO:0000256" key="1">
    <source>
        <dbReference type="ARBA" id="ARBA00022723"/>
    </source>
</evidence>
<dbReference type="GO" id="GO:0001228">
    <property type="term" value="F:DNA-binding transcription activator activity, RNA polymerase II-specific"/>
    <property type="evidence" value="ECO:0007669"/>
    <property type="project" value="TreeGrafter"/>
</dbReference>
<reference evidence="9" key="1">
    <citation type="journal article" date="2012" name="PLoS Genet.">
        <title>Comparative analysis of the genomes of two field isolates of the rice blast fungus Magnaporthe oryzae.</title>
        <authorList>
            <person name="Xue M."/>
            <person name="Yang J."/>
            <person name="Li Z."/>
            <person name="Hu S."/>
            <person name="Yao N."/>
            <person name="Dean R.A."/>
            <person name="Zhao W."/>
            <person name="Shen M."/>
            <person name="Zhang H."/>
            <person name="Li C."/>
            <person name="Liu L."/>
            <person name="Cao L."/>
            <person name="Xu X."/>
            <person name="Xing Y."/>
            <person name="Hsiang T."/>
            <person name="Zhang Z."/>
            <person name="Xu J.R."/>
            <person name="Peng Y.L."/>
        </authorList>
    </citation>
    <scope>NUCLEOTIDE SEQUENCE [LARGE SCALE GENOMIC DNA]</scope>
    <source>
        <strain evidence="9">P131</strain>
    </source>
</reference>
<feature type="domain" description="Zn(2)-C6 fungal-type" evidence="8">
    <location>
        <begin position="76"/>
        <end position="105"/>
    </location>
</feature>
<dbReference type="InterPro" id="IPR007219">
    <property type="entry name" value="XnlR_reg_dom"/>
</dbReference>
<dbReference type="PROSITE" id="PS00463">
    <property type="entry name" value="ZN2_CY6_FUNGAL_1"/>
    <property type="match status" value="1"/>
</dbReference>
<dbReference type="PROSITE" id="PS50048">
    <property type="entry name" value="ZN2_CY6_FUNGAL_2"/>
    <property type="match status" value="1"/>
</dbReference>
<dbReference type="GO" id="GO:0006351">
    <property type="term" value="P:DNA-templated transcription"/>
    <property type="evidence" value="ECO:0007669"/>
    <property type="project" value="InterPro"/>
</dbReference>
<dbReference type="AlphaFoldDB" id="L7JFD5"/>
<gene>
    <name evidence="9" type="ORF">OOW_P131scaffold00408g2</name>
</gene>
<dbReference type="PANTHER" id="PTHR31944:SF131">
    <property type="entry name" value="HEME-RESPONSIVE ZINC FINGER TRANSCRIPTION FACTOR HAP1"/>
    <property type="match status" value="1"/>
</dbReference>
<feature type="compositionally biased region" description="Low complexity" evidence="7">
    <location>
        <begin position="236"/>
        <end position="247"/>
    </location>
</feature>
<feature type="region of interest" description="Disordered" evidence="7">
    <location>
        <begin position="236"/>
        <end position="264"/>
    </location>
</feature>
<keyword evidence="3" id="KW-0805">Transcription regulation</keyword>
<accession>L7JFD5</accession>
<dbReference type="PANTHER" id="PTHR31944">
    <property type="entry name" value="HEME-RESPONSIVE ZINC FINGER TRANSCRIPTION FACTOR HAP1"/>
    <property type="match status" value="1"/>
</dbReference>
<dbReference type="Gene3D" id="4.10.240.10">
    <property type="entry name" value="Zn(2)-C6 fungal-type DNA-binding domain"/>
    <property type="match status" value="1"/>
</dbReference>
<dbReference type="Pfam" id="PF04082">
    <property type="entry name" value="Fungal_trans"/>
    <property type="match status" value="1"/>
</dbReference>
<dbReference type="SUPFAM" id="SSF57701">
    <property type="entry name" value="Zn2/Cys6 DNA-binding domain"/>
    <property type="match status" value="1"/>
</dbReference>
<keyword evidence="1" id="KW-0479">Metal-binding</keyword>
<dbReference type="GO" id="GO:0008270">
    <property type="term" value="F:zinc ion binding"/>
    <property type="evidence" value="ECO:0007669"/>
    <property type="project" value="InterPro"/>
</dbReference>
<dbReference type="CDD" id="cd12148">
    <property type="entry name" value="fungal_TF_MHR"/>
    <property type="match status" value="1"/>
</dbReference>
<evidence type="ECO:0000313" key="9">
    <source>
        <dbReference type="EMBL" id="ELQ66275.1"/>
    </source>
</evidence>
<evidence type="ECO:0000256" key="7">
    <source>
        <dbReference type="SAM" id="MobiDB-lite"/>
    </source>
</evidence>
<dbReference type="InterPro" id="IPR001138">
    <property type="entry name" value="Zn2Cys6_DnaBD"/>
</dbReference>
<proteinExistence type="predicted"/>
<dbReference type="GO" id="GO:0000978">
    <property type="term" value="F:RNA polymerase II cis-regulatory region sequence-specific DNA binding"/>
    <property type="evidence" value="ECO:0007669"/>
    <property type="project" value="TreeGrafter"/>
</dbReference>
<keyword evidence="6" id="KW-0539">Nucleus</keyword>
<dbReference type="Pfam" id="PF00172">
    <property type="entry name" value="Zn_clus"/>
    <property type="match status" value="1"/>
</dbReference>
<keyword evidence="4" id="KW-0238">DNA-binding</keyword>
<organism>
    <name type="scientific">Pyricularia oryzae (strain P131)</name>
    <name type="common">Rice blast fungus</name>
    <name type="synonym">Magnaporthe oryzae</name>
    <dbReference type="NCBI Taxonomy" id="1143193"/>
    <lineage>
        <taxon>Eukaryota</taxon>
        <taxon>Fungi</taxon>
        <taxon>Dikarya</taxon>
        <taxon>Ascomycota</taxon>
        <taxon>Pezizomycotina</taxon>
        <taxon>Sordariomycetes</taxon>
        <taxon>Sordariomycetidae</taxon>
        <taxon>Magnaporthales</taxon>
        <taxon>Pyriculariaceae</taxon>
        <taxon>Pyricularia</taxon>
    </lineage>
</organism>
<dbReference type="SMART" id="SM00066">
    <property type="entry name" value="GAL4"/>
    <property type="match status" value="1"/>
</dbReference>
<dbReference type="InterPro" id="IPR051430">
    <property type="entry name" value="Fungal_TF_Env_Response"/>
</dbReference>
<dbReference type="GO" id="GO:0005634">
    <property type="term" value="C:nucleus"/>
    <property type="evidence" value="ECO:0007669"/>
    <property type="project" value="TreeGrafter"/>
</dbReference>
<evidence type="ECO:0000256" key="6">
    <source>
        <dbReference type="ARBA" id="ARBA00023242"/>
    </source>
</evidence>
<evidence type="ECO:0000259" key="8">
    <source>
        <dbReference type="PROSITE" id="PS50048"/>
    </source>
</evidence>
<evidence type="ECO:0000256" key="4">
    <source>
        <dbReference type="ARBA" id="ARBA00023125"/>
    </source>
</evidence>
<keyword evidence="5" id="KW-0804">Transcription</keyword>
<protein>
    <recommendedName>
        <fullName evidence="8">Zn(2)-C6 fungal-type domain-containing protein</fullName>
    </recommendedName>
</protein>
<evidence type="ECO:0000256" key="2">
    <source>
        <dbReference type="ARBA" id="ARBA00022833"/>
    </source>
</evidence>
<dbReference type="EMBL" id="JH794295">
    <property type="protein sequence ID" value="ELQ66275.1"/>
    <property type="molecule type" value="Genomic_DNA"/>
</dbReference>